<geneLocation type="plasmid" evidence="2 3">
    <name>pRX1</name>
</geneLocation>
<protein>
    <submittedName>
        <fullName evidence="2">PA2169 family four-helix-bundle protein</fullName>
    </submittedName>
</protein>
<evidence type="ECO:0000313" key="2">
    <source>
        <dbReference type="EMBL" id="WOJ91683.1"/>
    </source>
</evidence>
<dbReference type="PIRSF" id="PIRSF029477">
    <property type="entry name" value="UCP029477"/>
    <property type="match status" value="1"/>
</dbReference>
<keyword evidence="3" id="KW-1185">Reference proteome</keyword>
<dbReference type="Proteomes" id="UP001626536">
    <property type="component" value="Plasmid pRX1"/>
</dbReference>
<dbReference type="InterPro" id="IPR011971">
    <property type="entry name" value="CHP02284"/>
</dbReference>
<reference evidence="2 3" key="1">
    <citation type="submission" date="2023-10" db="EMBL/GenBank/DDBJ databases">
        <title>Novel methanotroph of the genus Methylocapsa from a subarctic wetland.</title>
        <authorList>
            <person name="Belova S.E."/>
            <person name="Oshkin I.Y."/>
            <person name="Miroshnikov K."/>
            <person name="Dedysh S.N."/>
        </authorList>
    </citation>
    <scope>NUCLEOTIDE SEQUENCE [LARGE SCALE GENOMIC DNA]</scope>
    <source>
        <strain evidence="2 3">RX1</strain>
        <plasmid evidence="2 3">pRX1</plasmid>
    </source>
</reference>
<accession>A0ABZ0HY68</accession>
<dbReference type="Gene3D" id="1.20.1260.10">
    <property type="match status" value="1"/>
</dbReference>
<dbReference type="InterPro" id="IPR019052">
    <property type="entry name" value="DUF2383"/>
</dbReference>
<evidence type="ECO:0000259" key="1">
    <source>
        <dbReference type="Pfam" id="PF09537"/>
    </source>
</evidence>
<name>A0ABZ0HY68_9HYPH</name>
<dbReference type="InterPro" id="IPR016920">
    <property type="entry name" value="UCP029477"/>
</dbReference>
<dbReference type="NCBIfam" id="TIGR02284">
    <property type="entry name" value="PA2169 family four-helix-bundle protein"/>
    <property type="match status" value="1"/>
</dbReference>
<dbReference type="Pfam" id="PF09537">
    <property type="entry name" value="DUF2383"/>
    <property type="match status" value="1"/>
</dbReference>
<organism evidence="2 3">
    <name type="scientific">Methylocapsa polymorpha</name>
    <dbReference type="NCBI Taxonomy" id="3080828"/>
    <lineage>
        <taxon>Bacteria</taxon>
        <taxon>Pseudomonadati</taxon>
        <taxon>Pseudomonadota</taxon>
        <taxon>Alphaproteobacteria</taxon>
        <taxon>Hyphomicrobiales</taxon>
        <taxon>Beijerinckiaceae</taxon>
        <taxon>Methylocapsa</taxon>
    </lineage>
</organism>
<dbReference type="EMBL" id="CP136863">
    <property type="protein sequence ID" value="WOJ91683.1"/>
    <property type="molecule type" value="Genomic_DNA"/>
</dbReference>
<dbReference type="InterPro" id="IPR012347">
    <property type="entry name" value="Ferritin-like"/>
</dbReference>
<feature type="domain" description="DUF2383" evidence="1">
    <location>
        <begin position="5"/>
        <end position="114"/>
    </location>
</feature>
<keyword evidence="2" id="KW-0614">Plasmid</keyword>
<evidence type="ECO:0000313" key="3">
    <source>
        <dbReference type="Proteomes" id="UP001626536"/>
    </source>
</evidence>
<proteinExistence type="predicted"/>
<dbReference type="RefSeq" id="WP_318655110.1">
    <property type="nucleotide sequence ID" value="NZ_CP136863.1"/>
</dbReference>
<sequence length="147" mass="15517">MDNDDVIATLNHLIEISHDGEQGFRTCAEGVRSPDLKTLLEAAAARCAEGAAELDAKVRTVGGEPAHGGTISGSMHRAWTNIKSAITGMSEHAVLAECESGEDAAVAAYEAALQTSLPADVRTIVERQYQGVKANHERVHTLRNAAA</sequence>
<gene>
    <name evidence="2" type="ORF">RZS28_19755</name>
</gene>